<name>A0ABQ5E3X7_9ASTR</name>
<sequence>MEYKAEMKRQTWRNVRSYFPTKYEDTNINSFHHDKSTILDYLHHSGDFKINAYYDLPLLLLCFKLVQPHTKDRYEPLEEDTDYISNDESEIGEQRMINHMHGNKPFTPKPQPEDGELSSDKELDEWLKTKMELHMCRQDKENEEDALVAILKSIVRKCKPVITPPFLLTYSSGS</sequence>
<accession>A0ABQ5E3X7</accession>
<evidence type="ECO:0000313" key="1">
    <source>
        <dbReference type="EMBL" id="GJT45688.1"/>
    </source>
</evidence>
<proteinExistence type="predicted"/>
<organism evidence="1 2">
    <name type="scientific">Tanacetum coccineum</name>
    <dbReference type="NCBI Taxonomy" id="301880"/>
    <lineage>
        <taxon>Eukaryota</taxon>
        <taxon>Viridiplantae</taxon>
        <taxon>Streptophyta</taxon>
        <taxon>Embryophyta</taxon>
        <taxon>Tracheophyta</taxon>
        <taxon>Spermatophyta</taxon>
        <taxon>Magnoliopsida</taxon>
        <taxon>eudicotyledons</taxon>
        <taxon>Gunneridae</taxon>
        <taxon>Pentapetalae</taxon>
        <taxon>asterids</taxon>
        <taxon>campanulids</taxon>
        <taxon>Asterales</taxon>
        <taxon>Asteraceae</taxon>
        <taxon>Asteroideae</taxon>
        <taxon>Anthemideae</taxon>
        <taxon>Anthemidinae</taxon>
        <taxon>Tanacetum</taxon>
    </lineage>
</organism>
<dbReference type="EMBL" id="BQNB010015922">
    <property type="protein sequence ID" value="GJT45688.1"/>
    <property type="molecule type" value="Genomic_DNA"/>
</dbReference>
<dbReference type="Proteomes" id="UP001151760">
    <property type="component" value="Unassembled WGS sequence"/>
</dbReference>
<keyword evidence="2" id="KW-1185">Reference proteome</keyword>
<reference evidence="1" key="1">
    <citation type="journal article" date="2022" name="Int. J. Mol. Sci.">
        <title>Draft Genome of Tanacetum Coccineum: Genomic Comparison of Closely Related Tanacetum-Family Plants.</title>
        <authorList>
            <person name="Yamashiro T."/>
            <person name="Shiraishi A."/>
            <person name="Nakayama K."/>
            <person name="Satake H."/>
        </authorList>
    </citation>
    <scope>NUCLEOTIDE SEQUENCE</scope>
</reference>
<evidence type="ECO:0000313" key="2">
    <source>
        <dbReference type="Proteomes" id="UP001151760"/>
    </source>
</evidence>
<comment type="caution">
    <text evidence="1">The sequence shown here is derived from an EMBL/GenBank/DDBJ whole genome shotgun (WGS) entry which is preliminary data.</text>
</comment>
<protein>
    <submittedName>
        <fullName evidence="1">Uncharacterized protein</fullName>
    </submittedName>
</protein>
<reference evidence="1" key="2">
    <citation type="submission" date="2022-01" db="EMBL/GenBank/DDBJ databases">
        <authorList>
            <person name="Yamashiro T."/>
            <person name="Shiraishi A."/>
            <person name="Satake H."/>
            <person name="Nakayama K."/>
        </authorList>
    </citation>
    <scope>NUCLEOTIDE SEQUENCE</scope>
</reference>
<gene>
    <name evidence="1" type="ORF">Tco_0954403</name>
</gene>